<evidence type="ECO:0000313" key="3">
    <source>
        <dbReference type="RefSeq" id="XP_027366875.1"/>
    </source>
</evidence>
<dbReference type="PANTHER" id="PTHR21677:SF4">
    <property type="entry name" value="TSL-KINASE INTERACTING-LIKE PROTEIN"/>
    <property type="match status" value="1"/>
</dbReference>
<dbReference type="RefSeq" id="XP_027366875.1">
    <property type="nucleotide sequence ID" value="XM_027511074.1"/>
</dbReference>
<dbReference type="Proteomes" id="UP000694853">
    <property type="component" value="Unplaced"/>
</dbReference>
<evidence type="ECO:0000256" key="1">
    <source>
        <dbReference type="SAM" id="MobiDB-lite"/>
    </source>
</evidence>
<dbReference type="GO" id="GO:0003682">
    <property type="term" value="F:chromatin binding"/>
    <property type="evidence" value="ECO:0007669"/>
    <property type="project" value="InterPro"/>
</dbReference>
<feature type="region of interest" description="Disordered" evidence="1">
    <location>
        <begin position="397"/>
        <end position="427"/>
    </location>
</feature>
<proteinExistence type="predicted"/>
<organism evidence="2 3">
    <name type="scientific">Abrus precatorius</name>
    <name type="common">Indian licorice</name>
    <name type="synonym">Glycine abrus</name>
    <dbReference type="NCBI Taxonomy" id="3816"/>
    <lineage>
        <taxon>Eukaryota</taxon>
        <taxon>Viridiplantae</taxon>
        <taxon>Streptophyta</taxon>
        <taxon>Embryophyta</taxon>
        <taxon>Tracheophyta</taxon>
        <taxon>Spermatophyta</taxon>
        <taxon>Magnoliopsida</taxon>
        <taxon>eudicotyledons</taxon>
        <taxon>Gunneridae</taxon>
        <taxon>Pentapetalae</taxon>
        <taxon>rosids</taxon>
        <taxon>fabids</taxon>
        <taxon>Fabales</taxon>
        <taxon>Fabaceae</taxon>
        <taxon>Papilionoideae</taxon>
        <taxon>50 kb inversion clade</taxon>
        <taxon>NPAAA clade</taxon>
        <taxon>indigoferoid/millettioid clade</taxon>
        <taxon>Abreae</taxon>
        <taxon>Abrus</taxon>
    </lineage>
</organism>
<evidence type="ECO:0000313" key="2">
    <source>
        <dbReference type="Proteomes" id="UP000694853"/>
    </source>
</evidence>
<dbReference type="GeneID" id="113873094"/>
<name>A0A8B8ME82_ABRPR</name>
<keyword evidence="2" id="KW-1185">Reference proteome</keyword>
<dbReference type="AlphaFoldDB" id="A0A8B8ME82"/>
<dbReference type="GO" id="GO:0007389">
    <property type="term" value="P:pattern specification process"/>
    <property type="evidence" value="ECO:0007669"/>
    <property type="project" value="TreeGrafter"/>
</dbReference>
<dbReference type="OrthoDB" id="745018at2759"/>
<feature type="compositionally biased region" description="Polar residues" evidence="1">
    <location>
        <begin position="413"/>
        <end position="426"/>
    </location>
</feature>
<dbReference type="InterPro" id="IPR055315">
    <property type="entry name" value="Cramped-like"/>
</dbReference>
<dbReference type="GO" id="GO:0005634">
    <property type="term" value="C:nucleus"/>
    <property type="evidence" value="ECO:0007669"/>
    <property type="project" value="TreeGrafter"/>
</dbReference>
<accession>A0A8B8ME82</accession>
<reference evidence="3" key="2">
    <citation type="submission" date="2025-08" db="UniProtKB">
        <authorList>
            <consortium name="RefSeq"/>
        </authorList>
    </citation>
    <scope>IDENTIFICATION</scope>
    <source>
        <tissue evidence="3">Young leaves</tissue>
    </source>
</reference>
<gene>
    <name evidence="3" type="primary">LOC113873094</name>
</gene>
<protein>
    <submittedName>
        <fullName evidence="3">TSL-kinase interacting protein 1 isoform X2</fullName>
    </submittedName>
</protein>
<reference evidence="2" key="1">
    <citation type="journal article" date="2019" name="Toxins">
        <title>Detection of Abrin-Like and Prepropulchellin-Like Toxin Genes and Transcripts Using Whole Genome Sequencing and Full-Length Transcript Sequencing of Abrus precatorius.</title>
        <authorList>
            <person name="Hovde B.T."/>
            <person name="Daligault H.E."/>
            <person name="Hanschen E.R."/>
            <person name="Kunde Y.A."/>
            <person name="Johnson M.B."/>
            <person name="Starkenburg S.R."/>
            <person name="Johnson S.L."/>
        </authorList>
    </citation>
    <scope>NUCLEOTIDE SEQUENCE [LARGE SCALE GENOMIC DNA]</scope>
</reference>
<dbReference type="PANTHER" id="PTHR21677">
    <property type="entry name" value="CRAMPED PROTEIN"/>
    <property type="match status" value="1"/>
</dbReference>
<sequence>MKTGRSLDSKAVKASGKCSLKTGSIGVKNSPKRTNKWDHRARGYSEGLLTDKENQHFPSKEHVRMCPELPNEGTFLTEKREAIELHSGQALTSSAKIKLQLFPINEGTRIGLEKDGHNPYLELTLGGRKKISSVLKHLGKKWGSSRIAKGEPVLFPYKITGNLSDCRRWTTNDSDTTASAVHAAVGSPAIFRLKYGWFYIHELRSFGIASTPTPHEPGVLGGTEGGSDANLEETLCVERDKVEVTSKEYKTIDVGNASSEIVAQKMDNEATDPTDNEPRVSSSLQQSSFPWIDNLSNISIGGLLSEASLLGGLDTKSFGCNSAIQSDSLDAFIAAHLNHPPVPRLPAENLRTSILDAEETCHAFPLQKLSSSADVQTARGKDFFVACSQDVSSNSLKLPKIDKGNGGLPQNPPSGKSQTDLSLSSRSYDDERSLGLTDIKWNDSLGPFDLGMPTKKCIGGDGVSIGGFVK</sequence>